<sequence>MVALSEVIIITSQTDTKLMCSFLFYKKVVDNRLFRFVKDLFGSLLDGISKIAVTRGSHQLRVLFIRFKPLMLTTCDQAATWGSSQGAMFECVLKASCENIEYGLTKDRAPVDISGFHLHEMFFNC</sequence>
<dbReference type="AlphaFoldDB" id="A0A2U1MCQ0"/>
<dbReference type="EMBL" id="PKPP01005737">
    <property type="protein sequence ID" value="PWA59035.1"/>
    <property type="molecule type" value="Genomic_DNA"/>
</dbReference>
<dbReference type="Pfam" id="PF19274">
    <property type="entry name" value="PI4K_N"/>
    <property type="match status" value="1"/>
</dbReference>
<protein>
    <submittedName>
        <fullName evidence="3">Armadillo-type fold</fullName>
    </submittedName>
</protein>
<evidence type="ECO:0000259" key="2">
    <source>
        <dbReference type="Pfam" id="PF19274"/>
    </source>
</evidence>
<name>A0A2U1MCQ0_ARTAN</name>
<comment type="similarity">
    <text evidence="1">Belongs to the PI3/PI4-kinase family. Type III PI4K subfamily.</text>
</comment>
<dbReference type="Proteomes" id="UP000245207">
    <property type="component" value="Unassembled WGS sequence"/>
</dbReference>
<keyword evidence="4" id="KW-1185">Reference proteome</keyword>
<evidence type="ECO:0000313" key="3">
    <source>
        <dbReference type="EMBL" id="PWA59035.1"/>
    </source>
</evidence>
<dbReference type="InterPro" id="IPR045495">
    <property type="entry name" value="PI4K_N"/>
</dbReference>
<feature type="domain" description="PI4-kinase N-terminal" evidence="2">
    <location>
        <begin position="32"/>
        <end position="112"/>
    </location>
</feature>
<evidence type="ECO:0000313" key="4">
    <source>
        <dbReference type="Proteomes" id="UP000245207"/>
    </source>
</evidence>
<dbReference type="OrthoDB" id="1741304at2759"/>
<organism evidence="3 4">
    <name type="scientific">Artemisia annua</name>
    <name type="common">Sweet wormwood</name>
    <dbReference type="NCBI Taxonomy" id="35608"/>
    <lineage>
        <taxon>Eukaryota</taxon>
        <taxon>Viridiplantae</taxon>
        <taxon>Streptophyta</taxon>
        <taxon>Embryophyta</taxon>
        <taxon>Tracheophyta</taxon>
        <taxon>Spermatophyta</taxon>
        <taxon>Magnoliopsida</taxon>
        <taxon>eudicotyledons</taxon>
        <taxon>Gunneridae</taxon>
        <taxon>Pentapetalae</taxon>
        <taxon>asterids</taxon>
        <taxon>campanulids</taxon>
        <taxon>Asterales</taxon>
        <taxon>Asteraceae</taxon>
        <taxon>Asteroideae</taxon>
        <taxon>Anthemideae</taxon>
        <taxon>Artemisiinae</taxon>
        <taxon>Artemisia</taxon>
    </lineage>
</organism>
<reference evidence="3 4" key="1">
    <citation type="journal article" date="2018" name="Mol. Plant">
        <title>The genome of Artemisia annua provides insight into the evolution of Asteraceae family and artemisinin biosynthesis.</title>
        <authorList>
            <person name="Shen Q."/>
            <person name="Zhang L."/>
            <person name="Liao Z."/>
            <person name="Wang S."/>
            <person name="Yan T."/>
            <person name="Shi P."/>
            <person name="Liu M."/>
            <person name="Fu X."/>
            <person name="Pan Q."/>
            <person name="Wang Y."/>
            <person name="Lv Z."/>
            <person name="Lu X."/>
            <person name="Zhang F."/>
            <person name="Jiang W."/>
            <person name="Ma Y."/>
            <person name="Chen M."/>
            <person name="Hao X."/>
            <person name="Li L."/>
            <person name="Tang Y."/>
            <person name="Lv G."/>
            <person name="Zhou Y."/>
            <person name="Sun X."/>
            <person name="Brodelius P.E."/>
            <person name="Rose J.K.C."/>
            <person name="Tang K."/>
        </authorList>
    </citation>
    <scope>NUCLEOTIDE SEQUENCE [LARGE SCALE GENOMIC DNA]</scope>
    <source>
        <strain evidence="4">cv. Huhao1</strain>
        <tissue evidence="3">Leaf</tissue>
    </source>
</reference>
<gene>
    <name evidence="3" type="ORF">CTI12_AA398890</name>
</gene>
<accession>A0A2U1MCQ0</accession>
<comment type="caution">
    <text evidence="3">The sequence shown here is derived from an EMBL/GenBank/DDBJ whole genome shotgun (WGS) entry which is preliminary data.</text>
</comment>
<dbReference type="STRING" id="35608.A0A2U1MCQ0"/>
<proteinExistence type="inferred from homology"/>
<evidence type="ECO:0000256" key="1">
    <source>
        <dbReference type="ARBA" id="ARBA00006209"/>
    </source>
</evidence>